<keyword evidence="4" id="KW-1185">Reference proteome</keyword>
<protein>
    <submittedName>
        <fullName evidence="3">Transmembrane protein</fullName>
    </submittedName>
</protein>
<name>A0ABD1UCL6_9LAMI</name>
<evidence type="ECO:0000313" key="3">
    <source>
        <dbReference type="EMBL" id="KAL2522780.1"/>
    </source>
</evidence>
<sequence>MGAEYSLDGFTVQTCEGFSLQPSEFIKLQISYMTDFSAATIQRNLELASATGILVVPIKSKSDAGESSDMPDSSQTGNLRIKIGKGRRQSRRKKKSTSTGVSGIFELSWQFYTITTLVTRDRISCSETFYEKYKSLRSGF</sequence>
<dbReference type="Pfam" id="PF24501">
    <property type="entry name" value="Ig_TMEM131L_5"/>
    <property type="match status" value="1"/>
</dbReference>
<dbReference type="PANTHER" id="PTHR22050">
    <property type="entry name" value="RW1 PROTEIN HOMOLOG"/>
    <property type="match status" value="1"/>
</dbReference>
<proteinExistence type="predicted"/>
<dbReference type="Proteomes" id="UP001604277">
    <property type="component" value="Unassembled WGS sequence"/>
</dbReference>
<reference evidence="4" key="1">
    <citation type="submission" date="2024-07" db="EMBL/GenBank/DDBJ databases">
        <title>Two chromosome-level genome assemblies of Korean endemic species Abeliophyllum distichum and Forsythia ovata (Oleaceae).</title>
        <authorList>
            <person name="Jang H."/>
        </authorList>
    </citation>
    <scope>NUCLEOTIDE SEQUENCE [LARGE SCALE GENOMIC DNA]</scope>
</reference>
<dbReference type="EMBL" id="JBFOLJ010000007">
    <property type="protein sequence ID" value="KAL2522780.1"/>
    <property type="molecule type" value="Genomic_DNA"/>
</dbReference>
<keyword evidence="3" id="KW-0812">Transmembrane</keyword>
<dbReference type="InterPro" id="IPR055437">
    <property type="entry name" value="TMEM131L_Ig_5"/>
</dbReference>
<evidence type="ECO:0000256" key="1">
    <source>
        <dbReference type="SAM" id="MobiDB-lite"/>
    </source>
</evidence>
<feature type="region of interest" description="Disordered" evidence="1">
    <location>
        <begin position="61"/>
        <end position="100"/>
    </location>
</feature>
<evidence type="ECO:0000259" key="2">
    <source>
        <dbReference type="Pfam" id="PF24501"/>
    </source>
</evidence>
<feature type="domain" description="TMEM131L fifth Ig-like" evidence="2">
    <location>
        <begin position="6"/>
        <end position="52"/>
    </location>
</feature>
<accession>A0ABD1UCL6</accession>
<gene>
    <name evidence="3" type="ORF">Fot_26703</name>
</gene>
<feature type="compositionally biased region" description="Basic residues" evidence="1">
    <location>
        <begin position="82"/>
        <end position="96"/>
    </location>
</feature>
<evidence type="ECO:0000313" key="4">
    <source>
        <dbReference type="Proteomes" id="UP001604277"/>
    </source>
</evidence>
<keyword evidence="3" id="KW-0472">Membrane</keyword>
<dbReference type="PANTHER" id="PTHR22050:SF0">
    <property type="entry name" value="TRANSMEMBRANE PROTEIN 131 HOMOLOG"/>
    <property type="match status" value="1"/>
</dbReference>
<dbReference type="InterPro" id="IPR039877">
    <property type="entry name" value="TMEM131-like"/>
</dbReference>
<dbReference type="AlphaFoldDB" id="A0ABD1UCL6"/>
<organism evidence="3 4">
    <name type="scientific">Forsythia ovata</name>
    <dbReference type="NCBI Taxonomy" id="205694"/>
    <lineage>
        <taxon>Eukaryota</taxon>
        <taxon>Viridiplantae</taxon>
        <taxon>Streptophyta</taxon>
        <taxon>Embryophyta</taxon>
        <taxon>Tracheophyta</taxon>
        <taxon>Spermatophyta</taxon>
        <taxon>Magnoliopsida</taxon>
        <taxon>eudicotyledons</taxon>
        <taxon>Gunneridae</taxon>
        <taxon>Pentapetalae</taxon>
        <taxon>asterids</taxon>
        <taxon>lamiids</taxon>
        <taxon>Lamiales</taxon>
        <taxon>Oleaceae</taxon>
        <taxon>Forsythieae</taxon>
        <taxon>Forsythia</taxon>
    </lineage>
</organism>
<comment type="caution">
    <text evidence="3">The sequence shown here is derived from an EMBL/GenBank/DDBJ whole genome shotgun (WGS) entry which is preliminary data.</text>
</comment>